<gene>
    <name evidence="5" type="ORF">N0V83_008905</name>
</gene>
<reference evidence="5" key="1">
    <citation type="submission" date="2022-10" db="EMBL/GenBank/DDBJ databases">
        <title>Tapping the CABI collections for fungal endophytes: first genome assemblies for Collariella, Neodidymelliopsis, Ascochyta clinopodiicola, Didymella pomorum, Didymosphaeria variabile, Neocosmospora piperis and Neocucurbitaria cava.</title>
        <authorList>
            <person name="Hill R."/>
        </authorList>
    </citation>
    <scope>NUCLEOTIDE SEQUENCE</scope>
    <source>
        <strain evidence="5">IMI 356814</strain>
    </source>
</reference>
<feature type="signal peptide" evidence="3">
    <location>
        <begin position="1"/>
        <end position="19"/>
    </location>
</feature>
<dbReference type="PROSITE" id="PS00122">
    <property type="entry name" value="CARBOXYLESTERASE_B_1"/>
    <property type="match status" value="1"/>
</dbReference>
<proteinExistence type="inferred from homology"/>
<dbReference type="OrthoDB" id="408631at2759"/>
<dbReference type="EMBL" id="JAPEUY010000016">
    <property type="protein sequence ID" value="KAJ4365286.1"/>
    <property type="molecule type" value="Genomic_DNA"/>
</dbReference>
<protein>
    <recommendedName>
        <fullName evidence="3">Carboxylic ester hydrolase</fullName>
        <ecNumber evidence="3">3.1.1.-</ecNumber>
    </recommendedName>
</protein>
<evidence type="ECO:0000313" key="6">
    <source>
        <dbReference type="Proteomes" id="UP001140560"/>
    </source>
</evidence>
<comment type="similarity">
    <text evidence="1 3">Belongs to the type-B carboxylesterase/lipase family.</text>
</comment>
<accession>A0A9W8Y2D1</accession>
<keyword evidence="2 3" id="KW-0378">Hydrolase</keyword>
<dbReference type="PANTHER" id="PTHR43918">
    <property type="entry name" value="ACETYLCHOLINESTERASE"/>
    <property type="match status" value="1"/>
</dbReference>
<dbReference type="EC" id="3.1.1.-" evidence="3"/>
<dbReference type="Pfam" id="PF00135">
    <property type="entry name" value="COesterase"/>
    <property type="match status" value="2"/>
</dbReference>
<sequence>MALVLFALLSAVQFRTARAIDCLNVDTTSGPVQGFVNKTTLHVAQFLGIPFTEPPIESRRWLPPSPKAKQNTTIDATRFGLACPHYRLGILGFPNAAGIKLTEQNLGLLDQRLGVEWVRDNIANFGGNPERISLWGQSAGAMSADYYNFAYLEDPIVAGFIMHSGSALTPFANLDTAQTNFSFVAQHFNCSGDQNFEIHCLRKVEAASLMAFLKNYSESATQPELAFIPIVDNRTVFSNYTARARAGKLSRKPALIGTTKNEGAPLVLPYNQTFGPDPAQADAITKSLILCPTVWTTRDRYAANAITFRYMYAGNFSNISPQWWEAAYHSSDLPLVFGTYGLARGAGTEFEKQVSEQMQDYWLAFAEDPVRGLPKLGWHGYEGVMGEAMLIGEGDKVMQPIAESMIESLCNDTLPGGMNHHM</sequence>
<name>A0A9W8Y2D1_9PLEO</name>
<organism evidence="5 6">
    <name type="scientific">Neocucurbitaria cava</name>
    <dbReference type="NCBI Taxonomy" id="798079"/>
    <lineage>
        <taxon>Eukaryota</taxon>
        <taxon>Fungi</taxon>
        <taxon>Dikarya</taxon>
        <taxon>Ascomycota</taxon>
        <taxon>Pezizomycotina</taxon>
        <taxon>Dothideomycetes</taxon>
        <taxon>Pleosporomycetidae</taxon>
        <taxon>Pleosporales</taxon>
        <taxon>Pleosporineae</taxon>
        <taxon>Cucurbitariaceae</taxon>
        <taxon>Neocucurbitaria</taxon>
    </lineage>
</organism>
<evidence type="ECO:0000313" key="5">
    <source>
        <dbReference type="EMBL" id="KAJ4365286.1"/>
    </source>
</evidence>
<dbReference type="Gene3D" id="3.40.50.1820">
    <property type="entry name" value="alpha/beta hydrolase"/>
    <property type="match status" value="3"/>
</dbReference>
<dbReference type="SUPFAM" id="SSF53474">
    <property type="entry name" value="alpha/beta-Hydrolases"/>
    <property type="match status" value="1"/>
</dbReference>
<evidence type="ECO:0000256" key="3">
    <source>
        <dbReference type="RuleBase" id="RU361235"/>
    </source>
</evidence>
<keyword evidence="3" id="KW-0732">Signal</keyword>
<dbReference type="InterPro" id="IPR029058">
    <property type="entry name" value="AB_hydrolase_fold"/>
</dbReference>
<dbReference type="PANTHER" id="PTHR43918:SF4">
    <property type="entry name" value="CARBOXYLIC ESTER HYDROLASE"/>
    <property type="match status" value="1"/>
</dbReference>
<dbReference type="InterPro" id="IPR002018">
    <property type="entry name" value="CarbesteraseB"/>
</dbReference>
<dbReference type="InterPro" id="IPR050654">
    <property type="entry name" value="AChE-related_enzymes"/>
</dbReference>
<comment type="caution">
    <text evidence="5">The sequence shown here is derived from an EMBL/GenBank/DDBJ whole genome shotgun (WGS) entry which is preliminary data.</text>
</comment>
<feature type="chain" id="PRO_5041018519" description="Carboxylic ester hydrolase" evidence="3">
    <location>
        <begin position="20"/>
        <end position="422"/>
    </location>
</feature>
<dbReference type="AlphaFoldDB" id="A0A9W8Y2D1"/>
<dbReference type="InterPro" id="IPR019826">
    <property type="entry name" value="Carboxylesterase_B_AS"/>
</dbReference>
<dbReference type="Proteomes" id="UP001140560">
    <property type="component" value="Unassembled WGS sequence"/>
</dbReference>
<feature type="domain" description="Carboxylesterase type B" evidence="4">
    <location>
        <begin position="281"/>
        <end position="367"/>
    </location>
</feature>
<evidence type="ECO:0000256" key="1">
    <source>
        <dbReference type="ARBA" id="ARBA00005964"/>
    </source>
</evidence>
<keyword evidence="6" id="KW-1185">Reference proteome</keyword>
<evidence type="ECO:0000259" key="4">
    <source>
        <dbReference type="Pfam" id="PF00135"/>
    </source>
</evidence>
<evidence type="ECO:0000256" key="2">
    <source>
        <dbReference type="ARBA" id="ARBA00022801"/>
    </source>
</evidence>
<dbReference type="GO" id="GO:0052689">
    <property type="term" value="F:carboxylic ester hydrolase activity"/>
    <property type="evidence" value="ECO:0007669"/>
    <property type="project" value="TreeGrafter"/>
</dbReference>
<feature type="domain" description="Carboxylesterase type B" evidence="4">
    <location>
        <begin position="85"/>
        <end position="267"/>
    </location>
</feature>